<name>A0A2K9J1L1_9BACI</name>
<dbReference type="AlphaFoldDB" id="A0A2K9J1L1"/>
<proteinExistence type="predicted"/>
<dbReference type="RefSeq" id="WP_101933715.1">
    <property type="nucleotide sequence ID" value="NZ_CP018622.1"/>
</dbReference>
<protein>
    <submittedName>
        <fullName evidence="1">Uncharacterized protein</fullName>
    </submittedName>
</protein>
<dbReference type="STRING" id="302167.GCA_900166595_01624"/>
<reference evidence="2" key="1">
    <citation type="submission" date="2016-11" db="EMBL/GenBank/DDBJ databases">
        <title>Complete genome sequence of Virgibacillus pantothenticus 21D, a halophilic bacterium isolated from the deep hypersaline anoxic basin Discovery in the Mediterranean Sea.</title>
        <authorList>
            <person name="Zeaiter Z."/>
            <person name="Booth J.M."/>
            <person name="Prosdocimi E.M."/>
            <person name="Mapelli F."/>
            <person name="Fusi M."/>
            <person name="Daffonchio D."/>
            <person name="Borin S."/>
            <person name="Crotti E."/>
        </authorList>
    </citation>
    <scope>NUCLEOTIDE SEQUENCE [LARGE SCALE GENOMIC DNA]</scope>
    <source>
        <strain evidence="2">21D</strain>
    </source>
</reference>
<evidence type="ECO:0000313" key="2">
    <source>
        <dbReference type="Proteomes" id="UP000234237"/>
    </source>
</evidence>
<gene>
    <name evidence="1" type="ORF">A21D_02796</name>
</gene>
<dbReference type="KEGG" id="vpn:A21D_02796"/>
<dbReference type="Proteomes" id="UP000234237">
    <property type="component" value="Chromosome"/>
</dbReference>
<evidence type="ECO:0000313" key="1">
    <source>
        <dbReference type="EMBL" id="AUJ25842.1"/>
    </source>
</evidence>
<sequence>MNNKKDIQDIVVSCNNKVEHMITTKPSRLTYERAAFLVVQAELKLKNLKLSAEDRQHFSMLREAMQELRKALQAGAKGDRKKYDVHMQKSQDLANEYARRVDS</sequence>
<dbReference type="EMBL" id="CP018622">
    <property type="protein sequence ID" value="AUJ25842.1"/>
    <property type="molecule type" value="Genomic_DNA"/>
</dbReference>
<organism evidence="1 2">
    <name type="scientific">Virgibacillus dokdonensis</name>
    <dbReference type="NCBI Taxonomy" id="302167"/>
    <lineage>
        <taxon>Bacteria</taxon>
        <taxon>Bacillati</taxon>
        <taxon>Bacillota</taxon>
        <taxon>Bacilli</taxon>
        <taxon>Bacillales</taxon>
        <taxon>Bacillaceae</taxon>
        <taxon>Virgibacillus</taxon>
    </lineage>
</organism>
<accession>A0A2K9J1L1</accession>